<dbReference type="PROSITE" id="PS51294">
    <property type="entry name" value="HTH_MYB"/>
    <property type="match status" value="1"/>
</dbReference>
<evidence type="ECO:0000259" key="8">
    <source>
        <dbReference type="PROSITE" id="PS51294"/>
    </source>
</evidence>
<gene>
    <name evidence="9" type="ORF">G2W53_015960</name>
</gene>
<keyword evidence="3" id="KW-0805">Transcription regulation</keyword>
<keyword evidence="6" id="KW-0539">Nucleus</keyword>
<evidence type="ECO:0000256" key="3">
    <source>
        <dbReference type="ARBA" id="ARBA00023015"/>
    </source>
</evidence>
<keyword evidence="5" id="KW-0804">Transcription</keyword>
<accession>A0A835CAY0</accession>
<name>A0A835CAY0_9FABA</name>
<dbReference type="EMBL" id="JAAIUW010000005">
    <property type="protein sequence ID" value="KAF7833627.1"/>
    <property type="molecule type" value="Genomic_DNA"/>
</dbReference>
<keyword evidence="10" id="KW-1185">Reference proteome</keyword>
<feature type="region of interest" description="Disordered" evidence="7">
    <location>
        <begin position="368"/>
        <end position="390"/>
    </location>
</feature>
<evidence type="ECO:0000256" key="4">
    <source>
        <dbReference type="ARBA" id="ARBA00023125"/>
    </source>
</evidence>
<organism evidence="9 10">
    <name type="scientific">Senna tora</name>
    <dbReference type="NCBI Taxonomy" id="362788"/>
    <lineage>
        <taxon>Eukaryota</taxon>
        <taxon>Viridiplantae</taxon>
        <taxon>Streptophyta</taxon>
        <taxon>Embryophyta</taxon>
        <taxon>Tracheophyta</taxon>
        <taxon>Spermatophyta</taxon>
        <taxon>Magnoliopsida</taxon>
        <taxon>eudicotyledons</taxon>
        <taxon>Gunneridae</taxon>
        <taxon>Pentapetalae</taxon>
        <taxon>rosids</taxon>
        <taxon>fabids</taxon>
        <taxon>Fabales</taxon>
        <taxon>Fabaceae</taxon>
        <taxon>Caesalpinioideae</taxon>
        <taxon>Cassia clade</taxon>
        <taxon>Senna</taxon>
    </lineage>
</organism>
<proteinExistence type="predicted"/>
<keyword evidence="4" id="KW-0238">DNA-binding</keyword>
<dbReference type="PANTHER" id="PTHR47995:SF18">
    <property type="entry name" value="TRANSCRIPTION FACTOR MYB65"/>
    <property type="match status" value="1"/>
</dbReference>
<dbReference type="OrthoDB" id="2143914at2759"/>
<dbReference type="PANTHER" id="PTHR47995">
    <property type="entry name" value="TRANSCRIPTION FACTOR MYB33-RELATED"/>
    <property type="match status" value="1"/>
</dbReference>
<feature type="domain" description="HTH myb-type" evidence="8">
    <location>
        <begin position="1"/>
        <end position="21"/>
    </location>
</feature>
<comment type="caution">
    <text evidence="9">The sequence shown here is derived from an EMBL/GenBank/DDBJ whole genome shotgun (WGS) entry which is preliminary data.</text>
</comment>
<evidence type="ECO:0000313" key="9">
    <source>
        <dbReference type="EMBL" id="KAF7833627.1"/>
    </source>
</evidence>
<reference evidence="9" key="1">
    <citation type="submission" date="2020-09" db="EMBL/GenBank/DDBJ databases">
        <title>Genome-Enabled Discovery of Anthraquinone Biosynthesis in Senna tora.</title>
        <authorList>
            <person name="Kang S.-H."/>
            <person name="Pandey R.P."/>
            <person name="Lee C.-M."/>
            <person name="Sim J.-S."/>
            <person name="Jeong J.-T."/>
            <person name="Choi B.-S."/>
            <person name="Jung M."/>
            <person name="Ginzburg D."/>
            <person name="Zhao K."/>
            <person name="Won S.Y."/>
            <person name="Oh T.-J."/>
            <person name="Yu Y."/>
            <person name="Kim N.-H."/>
            <person name="Lee O.R."/>
            <person name="Lee T.-H."/>
            <person name="Bashyal P."/>
            <person name="Kim T.-S."/>
            <person name="Lee W.-H."/>
            <person name="Kawkins C."/>
            <person name="Kim C.-K."/>
            <person name="Kim J.S."/>
            <person name="Ahn B.O."/>
            <person name="Rhee S.Y."/>
            <person name="Sohng J.K."/>
        </authorList>
    </citation>
    <scope>NUCLEOTIDE SEQUENCE</scope>
    <source>
        <tissue evidence="9">Leaf</tissue>
    </source>
</reference>
<keyword evidence="2" id="KW-0677">Repeat</keyword>
<protein>
    <submittedName>
        <fullName evidence="9">Transcription factor GAMYB-like</fullName>
    </submittedName>
</protein>
<feature type="region of interest" description="Disordered" evidence="7">
    <location>
        <begin position="42"/>
        <end position="62"/>
    </location>
</feature>
<dbReference type="GO" id="GO:0003677">
    <property type="term" value="F:DNA binding"/>
    <property type="evidence" value="ECO:0007669"/>
    <property type="project" value="UniProtKB-KW"/>
</dbReference>
<evidence type="ECO:0000256" key="1">
    <source>
        <dbReference type="ARBA" id="ARBA00004123"/>
    </source>
</evidence>
<evidence type="ECO:0000256" key="5">
    <source>
        <dbReference type="ARBA" id="ARBA00023163"/>
    </source>
</evidence>
<evidence type="ECO:0000256" key="2">
    <source>
        <dbReference type="ARBA" id="ARBA00022737"/>
    </source>
</evidence>
<dbReference type="Gene3D" id="1.10.10.60">
    <property type="entry name" value="Homeodomain-like"/>
    <property type="match status" value="1"/>
</dbReference>
<evidence type="ECO:0000256" key="6">
    <source>
        <dbReference type="ARBA" id="ARBA00023242"/>
    </source>
</evidence>
<dbReference type="InterPro" id="IPR017930">
    <property type="entry name" value="Myb_dom"/>
</dbReference>
<sequence>MPGRTDNEIKNYWNTRVKRMRRAGLSPYPDYISQQVLNNSEENPNVDTLMNGTNQHSKPSQEDLFDIPDIDINYDPSRGYQPYGSSILDIPEGGLIEQIAGSLDSNNVRLRAMYPPKRLRDSDIFYNGGFVDYSAKPLRQLSSPCDPILNSNDQFHDQFHGSHAFLNGITSSSAPMSEAMKLELPSLQYLETQNDSWGDLVSPLPSMESINTMIQSSPTEQYQSCSVSRENSGLLEDILHEFKLPRGLNNASMWQTPDNCIPNKVIKSSNLKTSETEWEWQGGDSTSSLGHSSGSVLTDYTPPLSMCSVDETHIVELTKGHDMNHEAVSQGPPTNHISFTRPDALLDQCWFFNETRNEDLLKDARQGIEDDDGADNSGTRMGFEKDTYDI</sequence>
<feature type="compositionally biased region" description="Polar residues" evidence="7">
    <location>
        <begin position="42"/>
        <end position="58"/>
    </location>
</feature>
<dbReference type="Proteomes" id="UP000634136">
    <property type="component" value="Unassembled WGS sequence"/>
</dbReference>
<dbReference type="GO" id="GO:0005634">
    <property type="term" value="C:nucleus"/>
    <property type="evidence" value="ECO:0007669"/>
    <property type="project" value="UniProtKB-SubCell"/>
</dbReference>
<evidence type="ECO:0000313" key="10">
    <source>
        <dbReference type="Proteomes" id="UP000634136"/>
    </source>
</evidence>
<dbReference type="AlphaFoldDB" id="A0A835CAY0"/>
<evidence type="ECO:0000256" key="7">
    <source>
        <dbReference type="SAM" id="MobiDB-lite"/>
    </source>
</evidence>
<comment type="subcellular location">
    <subcellularLocation>
        <location evidence="1">Nucleus</location>
    </subcellularLocation>
</comment>